<gene>
    <name evidence="2" type="ORF">KL86DYS2_11139</name>
</gene>
<dbReference type="InterPro" id="IPR036163">
    <property type="entry name" value="HMA_dom_sf"/>
</dbReference>
<dbReference type="PROSITE" id="PS50846">
    <property type="entry name" value="HMA_2"/>
    <property type="match status" value="1"/>
</dbReference>
<organism evidence="2">
    <name type="scientific">uncultured Dysgonomonas sp</name>
    <dbReference type="NCBI Taxonomy" id="206096"/>
    <lineage>
        <taxon>Bacteria</taxon>
        <taxon>Pseudomonadati</taxon>
        <taxon>Bacteroidota</taxon>
        <taxon>Bacteroidia</taxon>
        <taxon>Bacteroidales</taxon>
        <taxon>Dysgonomonadaceae</taxon>
        <taxon>Dysgonomonas</taxon>
        <taxon>environmental samples</taxon>
    </lineage>
</organism>
<sequence>MENNVLRFKTSINCGGCIAKVTPYLDSVKGISKWDVDTADKNKVLSVISDEIVESDIVNAVQQAGFKIEKIN</sequence>
<feature type="domain" description="HMA" evidence="1">
    <location>
        <begin position="3"/>
        <end position="69"/>
    </location>
</feature>
<name>A0A212JBQ9_9BACT</name>
<reference evidence="2" key="1">
    <citation type="submission" date="2016-04" db="EMBL/GenBank/DDBJ databases">
        <authorList>
            <person name="Evans L.H."/>
            <person name="Alamgir A."/>
            <person name="Owens N."/>
            <person name="Weber N.D."/>
            <person name="Virtaneva K."/>
            <person name="Barbian K."/>
            <person name="Babar A."/>
            <person name="Rosenke K."/>
        </authorList>
    </citation>
    <scope>NUCLEOTIDE SEQUENCE</scope>
    <source>
        <strain evidence="2">86-2</strain>
    </source>
</reference>
<dbReference type="SUPFAM" id="SSF55008">
    <property type="entry name" value="HMA, heavy metal-associated domain"/>
    <property type="match status" value="1"/>
</dbReference>
<proteinExistence type="predicted"/>
<dbReference type="EMBL" id="FLUL01000001">
    <property type="protein sequence ID" value="SBV96685.1"/>
    <property type="molecule type" value="Genomic_DNA"/>
</dbReference>
<dbReference type="AlphaFoldDB" id="A0A212JBQ9"/>
<dbReference type="RefSeq" id="WP_296948089.1">
    <property type="nucleotide sequence ID" value="NZ_LT599021.1"/>
</dbReference>
<evidence type="ECO:0000259" key="1">
    <source>
        <dbReference type="PROSITE" id="PS50846"/>
    </source>
</evidence>
<dbReference type="InterPro" id="IPR006121">
    <property type="entry name" value="HMA_dom"/>
</dbReference>
<dbReference type="Gene3D" id="3.30.70.100">
    <property type="match status" value="1"/>
</dbReference>
<dbReference type="CDD" id="cd00371">
    <property type="entry name" value="HMA"/>
    <property type="match status" value="1"/>
</dbReference>
<dbReference type="Pfam" id="PF00403">
    <property type="entry name" value="HMA"/>
    <property type="match status" value="1"/>
</dbReference>
<accession>A0A212JBQ9</accession>
<protein>
    <recommendedName>
        <fullName evidence="1">HMA domain-containing protein</fullName>
    </recommendedName>
</protein>
<dbReference type="GO" id="GO:0046872">
    <property type="term" value="F:metal ion binding"/>
    <property type="evidence" value="ECO:0007669"/>
    <property type="project" value="InterPro"/>
</dbReference>
<evidence type="ECO:0000313" key="2">
    <source>
        <dbReference type="EMBL" id="SBV96685.1"/>
    </source>
</evidence>